<dbReference type="GO" id="GO:0005634">
    <property type="term" value="C:nucleus"/>
    <property type="evidence" value="ECO:0007669"/>
    <property type="project" value="UniProtKB-SubCell"/>
</dbReference>
<dbReference type="AlphaFoldDB" id="A0A0R3W785"/>
<evidence type="ECO:0000256" key="2">
    <source>
        <dbReference type="ARBA" id="ARBA00023155"/>
    </source>
</evidence>
<organism evidence="8">
    <name type="scientific">Taenia asiatica</name>
    <name type="common">Asian tapeworm</name>
    <dbReference type="NCBI Taxonomy" id="60517"/>
    <lineage>
        <taxon>Eukaryota</taxon>
        <taxon>Metazoa</taxon>
        <taxon>Spiralia</taxon>
        <taxon>Lophotrochozoa</taxon>
        <taxon>Platyhelminthes</taxon>
        <taxon>Cestoda</taxon>
        <taxon>Eucestoda</taxon>
        <taxon>Cyclophyllidea</taxon>
        <taxon>Taeniidae</taxon>
        <taxon>Taenia</taxon>
    </lineage>
</organism>
<evidence type="ECO:0000256" key="3">
    <source>
        <dbReference type="ARBA" id="ARBA00023242"/>
    </source>
</evidence>
<dbReference type="InterPro" id="IPR050224">
    <property type="entry name" value="TALE_homeobox"/>
</dbReference>
<dbReference type="CDD" id="cd00086">
    <property type="entry name" value="homeodomain"/>
    <property type="match status" value="1"/>
</dbReference>
<dbReference type="InterPro" id="IPR008422">
    <property type="entry name" value="KN_HD"/>
</dbReference>
<name>A0A0R3W785_TAEAS</name>
<dbReference type="Pfam" id="PF05920">
    <property type="entry name" value="Homeobox_KN"/>
    <property type="match status" value="1"/>
</dbReference>
<reference evidence="8" key="1">
    <citation type="submission" date="2017-02" db="UniProtKB">
        <authorList>
            <consortium name="WormBaseParasite"/>
        </authorList>
    </citation>
    <scope>IDENTIFICATION</scope>
</reference>
<comment type="subcellular location">
    <subcellularLocation>
        <location evidence="4">Nucleus</location>
    </subcellularLocation>
</comment>
<dbReference type="EMBL" id="UYRS01018470">
    <property type="protein sequence ID" value="VDK36150.1"/>
    <property type="molecule type" value="Genomic_DNA"/>
</dbReference>
<dbReference type="PROSITE" id="PS50071">
    <property type="entry name" value="HOMEOBOX_2"/>
    <property type="match status" value="1"/>
</dbReference>
<feature type="DNA-binding region" description="Homeobox" evidence="4">
    <location>
        <begin position="240"/>
        <end position="293"/>
    </location>
</feature>
<dbReference type="Proteomes" id="UP000282613">
    <property type="component" value="Unassembled WGS sequence"/>
</dbReference>
<keyword evidence="1 4" id="KW-0238">DNA-binding</keyword>
<sequence length="341" mass="37927">MVMHEQNLIFDSGLSESIEFPAESQLLSSNDITSTSASNSINSSLRHQHITSIKRDESPLAASSFLHSGNEIHPFIHPMNETLNGSEYRDAVERGNELHFFGPESAFPVPINSSNGNTSIANLPSISVTSHSQPPGYPAINANRNYSHQPPLQFPHLSVVNSHSALGQVLTRSNEQNTVPDFLNSFLRYQNGPASAPTVSVSDNAFDGNNLRSSKSQRLNKRLDVKQSKCRGEGNKLLSTRATQILENWYETNTEWPYPSKAEKQLMASAGGITIEQVNSWFANRRNRSQNTRPKKNMIKLVDALSVLCDEYQEASHGIISSSDMKNQILALINFHLQRRQ</sequence>
<evidence type="ECO:0000256" key="1">
    <source>
        <dbReference type="ARBA" id="ARBA00023125"/>
    </source>
</evidence>
<protein>
    <submittedName>
        <fullName evidence="8">Homeobox domain-containing protein</fullName>
    </submittedName>
</protein>
<dbReference type="SUPFAM" id="SSF46689">
    <property type="entry name" value="Homeodomain-like"/>
    <property type="match status" value="1"/>
</dbReference>
<dbReference type="OrthoDB" id="4187154at2759"/>
<reference evidence="6 7" key="2">
    <citation type="submission" date="2018-11" db="EMBL/GenBank/DDBJ databases">
        <authorList>
            <consortium name="Pathogen Informatics"/>
        </authorList>
    </citation>
    <scope>NUCLEOTIDE SEQUENCE [LARGE SCALE GENOMIC DNA]</scope>
</reference>
<keyword evidence="7" id="KW-1185">Reference proteome</keyword>
<evidence type="ECO:0000313" key="8">
    <source>
        <dbReference type="WBParaSite" id="TASK_0000611801-mRNA-1"/>
    </source>
</evidence>
<dbReference type="GO" id="GO:0006355">
    <property type="term" value="P:regulation of DNA-templated transcription"/>
    <property type="evidence" value="ECO:0007669"/>
    <property type="project" value="InterPro"/>
</dbReference>
<dbReference type="PANTHER" id="PTHR11850">
    <property type="entry name" value="HOMEOBOX PROTEIN TRANSCRIPTION FACTORS"/>
    <property type="match status" value="1"/>
</dbReference>
<evidence type="ECO:0000259" key="5">
    <source>
        <dbReference type="PROSITE" id="PS50071"/>
    </source>
</evidence>
<dbReference type="WBParaSite" id="TASK_0000611801-mRNA-1">
    <property type="protein sequence ID" value="TASK_0000611801-mRNA-1"/>
    <property type="gene ID" value="TASK_0000611801"/>
</dbReference>
<dbReference type="SMART" id="SM00389">
    <property type="entry name" value="HOX"/>
    <property type="match status" value="1"/>
</dbReference>
<gene>
    <name evidence="6" type="ORF">TASK_LOCUS6119</name>
</gene>
<feature type="domain" description="Homeobox" evidence="5">
    <location>
        <begin position="238"/>
        <end position="292"/>
    </location>
</feature>
<evidence type="ECO:0000256" key="4">
    <source>
        <dbReference type="PROSITE-ProRule" id="PRU00108"/>
    </source>
</evidence>
<evidence type="ECO:0000313" key="6">
    <source>
        <dbReference type="EMBL" id="VDK36150.1"/>
    </source>
</evidence>
<evidence type="ECO:0000313" key="7">
    <source>
        <dbReference type="Proteomes" id="UP000282613"/>
    </source>
</evidence>
<dbReference type="GO" id="GO:0003677">
    <property type="term" value="F:DNA binding"/>
    <property type="evidence" value="ECO:0007669"/>
    <property type="project" value="UniProtKB-UniRule"/>
</dbReference>
<keyword evidence="3 4" id="KW-0539">Nucleus</keyword>
<proteinExistence type="predicted"/>
<dbReference type="InterPro" id="IPR001356">
    <property type="entry name" value="HD"/>
</dbReference>
<accession>A0A0R3W785</accession>
<keyword evidence="2 4" id="KW-0371">Homeobox</keyword>
<dbReference type="InterPro" id="IPR009057">
    <property type="entry name" value="Homeodomain-like_sf"/>
</dbReference>
<dbReference type="STRING" id="60517.A0A0R3W785"/>
<dbReference type="Gene3D" id="1.10.10.60">
    <property type="entry name" value="Homeodomain-like"/>
    <property type="match status" value="1"/>
</dbReference>